<dbReference type="InterPro" id="IPR001683">
    <property type="entry name" value="PX_dom"/>
</dbReference>
<evidence type="ECO:0000259" key="2">
    <source>
        <dbReference type="PROSITE" id="PS50195"/>
    </source>
</evidence>
<reference evidence="3 4" key="1">
    <citation type="submission" date="2014-03" db="EMBL/GenBank/DDBJ databases">
        <title>The genome of Kluyveromyces dobzhanskii.</title>
        <authorList>
            <person name="Nystedt B."/>
            <person name="Astrom S."/>
        </authorList>
    </citation>
    <scope>NUCLEOTIDE SEQUENCE [LARGE SCALE GENOMIC DNA]</scope>
    <source>
        <strain evidence="3 4">CBS 2104</strain>
    </source>
</reference>
<feature type="compositionally biased region" description="Polar residues" evidence="1">
    <location>
        <begin position="151"/>
        <end position="171"/>
    </location>
</feature>
<feature type="compositionally biased region" description="Low complexity" evidence="1">
    <location>
        <begin position="355"/>
        <end position="375"/>
    </location>
</feature>
<accession>A0A0A8L6W8</accession>
<dbReference type="AlphaFoldDB" id="A0A0A8L6W8"/>
<feature type="region of interest" description="Disordered" evidence="1">
    <location>
        <begin position="341"/>
        <end position="379"/>
    </location>
</feature>
<dbReference type="Proteomes" id="UP000031516">
    <property type="component" value="Unassembled WGS sequence"/>
</dbReference>
<gene>
    <name evidence="3" type="ORF">KLDO_g2893</name>
</gene>
<sequence length="518" mass="57467">MANILRSFCMPGHMDSVKSSGISKIPVSLPVINGDGPNLRSDTSQCIFYNVITDYFPLDDSAYEPTEVLGPLNLHKGEIVQFVRVHENNTVVVKTINKLGQGIVPLRCLSMNMELTTISSPSSLKSSQGLQCFGPQAKNRSLSDGLCQEPPSKTNSYTATRYSSVSPTPDMSESSNPESKSSLLKSCRVVGIAKLNNRIWYRVDVTTLSDHKRYLCRYYQNFYQLHCLLIAEFRKRSLDPKLLPILPKPMANANSYEPVEDRVNTFTAYLQSLILSEDIPADFKQTVFYDQWLNPKPGDVVQTPRGSLYNSAVTTGRKPRWTKLSDRVTTDSEELVAELLQPEAAPDHPSSTVASSQTLNSSTSISQSSSPLSSPQFANPLASFSQPTSPVFNKTLPFGSDAITMMLKINLGNDCYVIKCLLSDIDTWDKFQHAIHTRLIKDLPDGACPLNVKVKSYSLGDSSVALDSTNYDIDTVLCLSQNRSNSELNSRGQFNKTSTYANNDLRKQRLKLNLEVSI</sequence>
<dbReference type="GO" id="GO:0035091">
    <property type="term" value="F:phosphatidylinositol binding"/>
    <property type="evidence" value="ECO:0007669"/>
    <property type="project" value="InterPro"/>
</dbReference>
<proteinExistence type="predicted"/>
<dbReference type="Gene3D" id="3.30.1520.10">
    <property type="entry name" value="Phox-like domain"/>
    <property type="match status" value="1"/>
</dbReference>
<dbReference type="CDD" id="cd06890">
    <property type="entry name" value="PX_Bem1p"/>
    <property type="match status" value="1"/>
</dbReference>
<feature type="region of interest" description="Disordered" evidence="1">
    <location>
        <begin position="141"/>
        <end position="180"/>
    </location>
</feature>
<evidence type="ECO:0000256" key="1">
    <source>
        <dbReference type="SAM" id="MobiDB-lite"/>
    </source>
</evidence>
<evidence type="ECO:0000313" key="4">
    <source>
        <dbReference type="Proteomes" id="UP000031516"/>
    </source>
</evidence>
<evidence type="ECO:0000313" key="3">
    <source>
        <dbReference type="EMBL" id="CDO94634.1"/>
    </source>
</evidence>
<dbReference type="InterPro" id="IPR035550">
    <property type="entry name" value="Bem1/Scd2_PX"/>
</dbReference>
<protein>
    <submittedName>
        <fullName evidence="3">WGS project CCBQ000000000 data, contig 00014</fullName>
    </submittedName>
</protein>
<dbReference type="SUPFAM" id="SSF64268">
    <property type="entry name" value="PX domain"/>
    <property type="match status" value="1"/>
</dbReference>
<dbReference type="PROSITE" id="PS50195">
    <property type="entry name" value="PX"/>
    <property type="match status" value="1"/>
</dbReference>
<comment type="caution">
    <text evidence="3">The sequence shown here is derived from an EMBL/GenBank/DDBJ whole genome shotgun (WGS) entry which is preliminary data.</text>
</comment>
<dbReference type="InterPro" id="IPR036871">
    <property type="entry name" value="PX_dom_sf"/>
</dbReference>
<organism evidence="3 4">
    <name type="scientific">Kluyveromyces dobzhanskii CBS 2104</name>
    <dbReference type="NCBI Taxonomy" id="1427455"/>
    <lineage>
        <taxon>Eukaryota</taxon>
        <taxon>Fungi</taxon>
        <taxon>Dikarya</taxon>
        <taxon>Ascomycota</taxon>
        <taxon>Saccharomycotina</taxon>
        <taxon>Saccharomycetes</taxon>
        <taxon>Saccharomycetales</taxon>
        <taxon>Saccharomycetaceae</taxon>
        <taxon>Kluyveromyces</taxon>
    </lineage>
</organism>
<name>A0A0A8L6W8_9SACH</name>
<keyword evidence="4" id="KW-1185">Reference proteome</keyword>
<feature type="domain" description="PX" evidence="2">
    <location>
        <begin position="179"/>
        <end position="300"/>
    </location>
</feature>
<dbReference type="EMBL" id="CCBQ010000039">
    <property type="protein sequence ID" value="CDO94634.1"/>
    <property type="molecule type" value="Genomic_DNA"/>
</dbReference>
<dbReference type="OrthoDB" id="548867at2759"/>